<sequence>MLKKKNHQDEAYTVCFKRIRHSFRNRIQNLELNCQFHTSHPDPAPWKCRK</sequence>
<evidence type="ECO:0000313" key="1">
    <source>
        <dbReference type="EMBL" id="MBW92586.1"/>
    </source>
</evidence>
<accession>A0A2P2JGH5</accession>
<reference evidence="1" key="1">
    <citation type="submission" date="2018-02" db="EMBL/GenBank/DDBJ databases">
        <title>Rhizophora mucronata_Transcriptome.</title>
        <authorList>
            <person name="Meera S.P."/>
            <person name="Sreeshan A."/>
            <person name="Augustine A."/>
        </authorList>
    </citation>
    <scope>NUCLEOTIDE SEQUENCE</scope>
    <source>
        <tissue evidence="1">Leaf</tissue>
    </source>
</reference>
<organism evidence="1">
    <name type="scientific">Rhizophora mucronata</name>
    <name type="common">Asiatic mangrove</name>
    <dbReference type="NCBI Taxonomy" id="61149"/>
    <lineage>
        <taxon>Eukaryota</taxon>
        <taxon>Viridiplantae</taxon>
        <taxon>Streptophyta</taxon>
        <taxon>Embryophyta</taxon>
        <taxon>Tracheophyta</taxon>
        <taxon>Spermatophyta</taxon>
        <taxon>Magnoliopsida</taxon>
        <taxon>eudicotyledons</taxon>
        <taxon>Gunneridae</taxon>
        <taxon>Pentapetalae</taxon>
        <taxon>rosids</taxon>
        <taxon>fabids</taxon>
        <taxon>Malpighiales</taxon>
        <taxon>Rhizophoraceae</taxon>
        <taxon>Rhizophora</taxon>
    </lineage>
</organism>
<name>A0A2P2JGH5_RHIMU</name>
<proteinExistence type="predicted"/>
<dbReference type="EMBL" id="GGEC01012103">
    <property type="protein sequence ID" value="MBW92586.1"/>
    <property type="molecule type" value="Transcribed_RNA"/>
</dbReference>
<dbReference type="AlphaFoldDB" id="A0A2P2JGH5"/>
<protein>
    <submittedName>
        <fullName evidence="1">Uncharacterized protein</fullName>
    </submittedName>
</protein>